<evidence type="ECO:0000256" key="1">
    <source>
        <dbReference type="ARBA" id="ARBA00009437"/>
    </source>
</evidence>
<keyword evidence="4" id="KW-0804">Transcription</keyword>
<protein>
    <submittedName>
        <fullName evidence="6">LysR substrate-binding domain-containing protein</fullName>
    </submittedName>
</protein>
<comment type="caution">
    <text evidence="6">The sequence shown here is derived from an EMBL/GenBank/DDBJ whole genome shotgun (WGS) entry which is preliminary data.</text>
</comment>
<dbReference type="Proteomes" id="UP001216674">
    <property type="component" value="Unassembled WGS sequence"/>
</dbReference>
<dbReference type="PANTHER" id="PTHR30126:SF98">
    <property type="entry name" value="HTH-TYPE TRANSCRIPTIONAL ACTIVATOR BAUR"/>
    <property type="match status" value="1"/>
</dbReference>
<dbReference type="SUPFAM" id="SSF46785">
    <property type="entry name" value="Winged helix' DNA-binding domain"/>
    <property type="match status" value="1"/>
</dbReference>
<evidence type="ECO:0000256" key="2">
    <source>
        <dbReference type="ARBA" id="ARBA00023015"/>
    </source>
</evidence>
<evidence type="ECO:0000259" key="5">
    <source>
        <dbReference type="PROSITE" id="PS50931"/>
    </source>
</evidence>
<dbReference type="PROSITE" id="PS50931">
    <property type="entry name" value="HTH_LYSR"/>
    <property type="match status" value="1"/>
</dbReference>
<comment type="similarity">
    <text evidence="1">Belongs to the LysR transcriptional regulatory family.</text>
</comment>
<organism evidence="6 7">
    <name type="scientific">Cupriavidus basilensis</name>
    <dbReference type="NCBI Taxonomy" id="68895"/>
    <lineage>
        <taxon>Bacteria</taxon>
        <taxon>Pseudomonadati</taxon>
        <taxon>Pseudomonadota</taxon>
        <taxon>Betaproteobacteria</taxon>
        <taxon>Burkholderiales</taxon>
        <taxon>Burkholderiaceae</taxon>
        <taxon>Cupriavidus</taxon>
    </lineage>
</organism>
<evidence type="ECO:0000256" key="4">
    <source>
        <dbReference type="ARBA" id="ARBA00023163"/>
    </source>
</evidence>
<dbReference type="SUPFAM" id="SSF53850">
    <property type="entry name" value="Periplasmic binding protein-like II"/>
    <property type="match status" value="1"/>
</dbReference>
<reference evidence="6 7" key="1">
    <citation type="submission" date="2023-03" db="EMBL/GenBank/DDBJ databases">
        <title>Draft assemblies of triclosan tolerant bacteria isolated from returned activated sludge.</title>
        <authorList>
            <person name="Van Hamelsveld S."/>
        </authorList>
    </citation>
    <scope>NUCLEOTIDE SEQUENCE [LARGE SCALE GENOMIC DNA]</scope>
    <source>
        <strain evidence="6 7">GW210010_S58</strain>
    </source>
</reference>
<gene>
    <name evidence="6" type="ORF">P3W85_32430</name>
</gene>
<sequence>MHALVAVAEHGSIRRAAQSLSLSQTALTKALRELELDMQASLLQRNPQGVSLTPVGAELLAHAKLILAQMDEARAAVRHRQGLGSPPVKVAVTPTFSLVCLTETVSRFRQRFPHAPLSIRDAFLSQTLPMLRDGTIDLAIAAVLPGAQGSDLAFENLGELEIALAGRLPASASRSRSKHPVPQSYDLADLAHAAPWLLDSSRGGISEAVRRWLASHSVGALGQAMECTSSMASLVLSSEGAAIVPTPRPILSVPWLAGVSKEIVVRQPLPSLPLGLVTRKGHRLDASADWFAECARLEIQRMLA</sequence>
<dbReference type="InterPro" id="IPR036388">
    <property type="entry name" value="WH-like_DNA-bd_sf"/>
</dbReference>
<evidence type="ECO:0000256" key="3">
    <source>
        <dbReference type="ARBA" id="ARBA00023125"/>
    </source>
</evidence>
<proteinExistence type="inferred from homology"/>
<dbReference type="EMBL" id="JARJLM010000526">
    <property type="protein sequence ID" value="MDF3837614.1"/>
    <property type="molecule type" value="Genomic_DNA"/>
</dbReference>
<dbReference type="Gene3D" id="3.40.190.10">
    <property type="entry name" value="Periplasmic binding protein-like II"/>
    <property type="match status" value="2"/>
</dbReference>
<keyword evidence="3" id="KW-0238">DNA-binding</keyword>
<dbReference type="PANTHER" id="PTHR30126">
    <property type="entry name" value="HTH-TYPE TRANSCRIPTIONAL REGULATOR"/>
    <property type="match status" value="1"/>
</dbReference>
<evidence type="ECO:0000313" key="6">
    <source>
        <dbReference type="EMBL" id="MDF3837614.1"/>
    </source>
</evidence>
<feature type="domain" description="HTH lysR-type" evidence="5">
    <location>
        <begin position="1"/>
        <end position="53"/>
    </location>
</feature>
<dbReference type="Pfam" id="PF00126">
    <property type="entry name" value="HTH_1"/>
    <property type="match status" value="1"/>
</dbReference>
<dbReference type="InterPro" id="IPR000847">
    <property type="entry name" value="LysR_HTH_N"/>
</dbReference>
<keyword evidence="7" id="KW-1185">Reference proteome</keyword>
<evidence type="ECO:0000313" key="7">
    <source>
        <dbReference type="Proteomes" id="UP001216674"/>
    </source>
</evidence>
<dbReference type="InterPro" id="IPR036390">
    <property type="entry name" value="WH_DNA-bd_sf"/>
</dbReference>
<dbReference type="Pfam" id="PF03466">
    <property type="entry name" value="LysR_substrate"/>
    <property type="match status" value="1"/>
</dbReference>
<dbReference type="Gene3D" id="1.10.10.10">
    <property type="entry name" value="Winged helix-like DNA-binding domain superfamily/Winged helix DNA-binding domain"/>
    <property type="match status" value="1"/>
</dbReference>
<name>A0ABT6AYB2_9BURK</name>
<dbReference type="InterPro" id="IPR005119">
    <property type="entry name" value="LysR_subst-bd"/>
</dbReference>
<accession>A0ABT6AYB2</accession>
<keyword evidence="2" id="KW-0805">Transcription regulation</keyword>